<proteinExistence type="predicted"/>
<dbReference type="RefSeq" id="WP_277105118.1">
    <property type="nucleotide sequence ID" value="NZ_BAAAJS010000044.1"/>
</dbReference>
<protein>
    <submittedName>
        <fullName evidence="2">Dienelactone hydrolase</fullName>
    </submittedName>
</protein>
<evidence type="ECO:0000256" key="1">
    <source>
        <dbReference type="SAM" id="SignalP"/>
    </source>
</evidence>
<dbReference type="InterPro" id="IPR005152">
    <property type="entry name" value="Lipase_secreted"/>
</dbReference>
<dbReference type="EMBL" id="JAVDYF010000001">
    <property type="protein sequence ID" value="MDR7353805.1"/>
    <property type="molecule type" value="Genomic_DNA"/>
</dbReference>
<reference evidence="2 3" key="1">
    <citation type="submission" date="2023-07" db="EMBL/GenBank/DDBJ databases">
        <title>Sequencing the genomes of 1000 actinobacteria strains.</title>
        <authorList>
            <person name="Klenk H.-P."/>
        </authorList>
    </citation>
    <scope>NUCLEOTIDE SEQUENCE [LARGE SCALE GENOMIC DNA]</scope>
    <source>
        <strain evidence="2 3">DSM 44508</strain>
    </source>
</reference>
<evidence type="ECO:0000313" key="2">
    <source>
        <dbReference type="EMBL" id="MDR7353805.1"/>
    </source>
</evidence>
<sequence length="448" mass="48090">MNLFVRLMSVTLLATLSTLCVHTPAHAVTPHQLVEGLNWAATNRADSWIENPSDDAFYQPPAQFDPTPGAIIKTQPAPHLLNVLGPGFRAYAQKIMYTSRDQDNNPVPVTGYVIEPANPWLGKGEVPTLVFAPGTRGQGNICAPSRGPWLTSAVDTADHAIGFNYELPLQYLAAASGMRVVVTDYIGLGTPGVHTYVNNIEQAHAVLDAARAALRVNNLPHNSPVGFYGYSQGGGAVAAAAEHAQSYAPELNVKGTFAGAPPADLEKVFFTVDGTILSGVLGMAINGFAARNMDFKNAIEKYLTDEGKIFLSRAATSCVPDLALRDGFKATSEFSTTSRRMGEILLHEPAIAQTLAQQRIGTMPLNAPMMVGTATADDIVPNDQVQQMAQDFCAQGGQVLMRQWDIKPIQVIPGSALTHSMPLFLAAPESLKYMFDRFNDEPAPNNCA</sequence>
<feature type="chain" id="PRO_5047533305" evidence="1">
    <location>
        <begin position="28"/>
        <end position="448"/>
    </location>
</feature>
<dbReference type="Proteomes" id="UP001183619">
    <property type="component" value="Unassembled WGS sequence"/>
</dbReference>
<dbReference type="Pfam" id="PF03583">
    <property type="entry name" value="LIP"/>
    <property type="match status" value="1"/>
</dbReference>
<gene>
    <name evidence="2" type="ORF">J2S37_000343</name>
</gene>
<dbReference type="InterPro" id="IPR029058">
    <property type="entry name" value="AB_hydrolase_fold"/>
</dbReference>
<evidence type="ECO:0000313" key="3">
    <source>
        <dbReference type="Proteomes" id="UP001183619"/>
    </source>
</evidence>
<dbReference type="PANTHER" id="PTHR34853">
    <property type="match status" value="1"/>
</dbReference>
<dbReference type="PIRSF" id="PIRSF029171">
    <property type="entry name" value="Esterase_LipA"/>
    <property type="match status" value="1"/>
</dbReference>
<name>A0ABU2B5A8_9CORY</name>
<feature type="signal peptide" evidence="1">
    <location>
        <begin position="1"/>
        <end position="27"/>
    </location>
</feature>
<accession>A0ABU2B5A8</accession>
<dbReference type="PANTHER" id="PTHR34853:SF1">
    <property type="entry name" value="LIPASE 5"/>
    <property type="match status" value="1"/>
</dbReference>
<dbReference type="Gene3D" id="3.40.50.1820">
    <property type="entry name" value="alpha/beta hydrolase"/>
    <property type="match status" value="1"/>
</dbReference>
<keyword evidence="3" id="KW-1185">Reference proteome</keyword>
<dbReference type="GO" id="GO:0016787">
    <property type="term" value="F:hydrolase activity"/>
    <property type="evidence" value="ECO:0007669"/>
    <property type="project" value="UniProtKB-KW"/>
</dbReference>
<dbReference type="SUPFAM" id="SSF53474">
    <property type="entry name" value="alpha/beta-Hydrolases"/>
    <property type="match status" value="1"/>
</dbReference>
<comment type="caution">
    <text evidence="2">The sequence shown here is derived from an EMBL/GenBank/DDBJ whole genome shotgun (WGS) entry which is preliminary data.</text>
</comment>
<organism evidence="2 3">
    <name type="scientific">Corynebacterium felinum</name>
    <dbReference type="NCBI Taxonomy" id="131318"/>
    <lineage>
        <taxon>Bacteria</taxon>
        <taxon>Bacillati</taxon>
        <taxon>Actinomycetota</taxon>
        <taxon>Actinomycetes</taxon>
        <taxon>Mycobacteriales</taxon>
        <taxon>Corynebacteriaceae</taxon>
        <taxon>Corynebacterium</taxon>
    </lineage>
</organism>
<dbReference type="Gene3D" id="1.10.260.130">
    <property type="match status" value="1"/>
</dbReference>
<keyword evidence="1" id="KW-0732">Signal</keyword>
<keyword evidence="2" id="KW-0378">Hydrolase</keyword>